<reference evidence="3" key="1">
    <citation type="submission" date="2025-08" db="UniProtKB">
        <authorList>
            <consortium name="Ensembl"/>
        </authorList>
    </citation>
    <scope>IDENTIFICATION</scope>
</reference>
<dbReference type="Gene3D" id="3.40.395.10">
    <property type="entry name" value="Adenoviral Proteinase, Chain A"/>
    <property type="match status" value="1"/>
</dbReference>
<dbReference type="PANTHER" id="PTHR17609">
    <property type="entry name" value="HMG DOMAIN-CONTAINING PROTEIN 3"/>
    <property type="match status" value="1"/>
</dbReference>
<dbReference type="InterPro" id="IPR013087">
    <property type="entry name" value="Znf_C2H2_type"/>
</dbReference>
<feature type="region of interest" description="Disordered" evidence="1">
    <location>
        <begin position="122"/>
        <end position="160"/>
    </location>
</feature>
<accession>A0A9J7WWB5</accession>
<dbReference type="SMART" id="SM00355">
    <property type="entry name" value="ZnF_C2H2"/>
    <property type="match status" value="2"/>
</dbReference>
<dbReference type="InterPro" id="IPR039598">
    <property type="entry name" value="HMGXB3"/>
</dbReference>
<dbReference type="AlphaFoldDB" id="A0A9J7WWB5"/>
<keyword evidence="4" id="KW-1185">Reference proteome</keyword>
<dbReference type="GeneTree" id="ENSGT00390000006983"/>
<name>A0A9J7WWB5_CYPCA</name>
<feature type="domain" description="SAP" evidence="2">
    <location>
        <begin position="717"/>
        <end position="751"/>
    </location>
</feature>
<reference evidence="3" key="2">
    <citation type="submission" date="2025-09" db="UniProtKB">
        <authorList>
            <consortium name="Ensembl"/>
        </authorList>
    </citation>
    <scope>IDENTIFICATION</scope>
</reference>
<proteinExistence type="predicted"/>
<organism evidence="3 4">
    <name type="scientific">Cyprinus carpio carpio</name>
    <dbReference type="NCBI Taxonomy" id="630221"/>
    <lineage>
        <taxon>Eukaryota</taxon>
        <taxon>Metazoa</taxon>
        <taxon>Chordata</taxon>
        <taxon>Craniata</taxon>
        <taxon>Vertebrata</taxon>
        <taxon>Euteleostomi</taxon>
        <taxon>Actinopterygii</taxon>
        <taxon>Neopterygii</taxon>
        <taxon>Teleostei</taxon>
        <taxon>Ostariophysi</taxon>
        <taxon>Cypriniformes</taxon>
        <taxon>Cyprinidae</taxon>
        <taxon>Cyprininae</taxon>
        <taxon>Cyprinus</taxon>
    </lineage>
</organism>
<dbReference type="Pfam" id="PF18717">
    <property type="entry name" value="CxC4"/>
    <property type="match status" value="1"/>
</dbReference>
<dbReference type="PANTHER" id="PTHR17609:SF3">
    <property type="entry name" value="SAP DOMAIN-CONTAINING PROTEIN"/>
    <property type="match status" value="1"/>
</dbReference>
<evidence type="ECO:0000313" key="4">
    <source>
        <dbReference type="Proteomes" id="UP001108240"/>
    </source>
</evidence>
<dbReference type="PROSITE" id="PS50800">
    <property type="entry name" value="SAP"/>
    <property type="match status" value="1"/>
</dbReference>
<feature type="region of interest" description="Disordered" evidence="1">
    <location>
        <begin position="405"/>
        <end position="426"/>
    </location>
</feature>
<evidence type="ECO:0000259" key="2">
    <source>
        <dbReference type="PROSITE" id="PS50800"/>
    </source>
</evidence>
<dbReference type="Ensembl" id="ENSCCRT00000161222.1">
    <property type="protein sequence ID" value="ENSCCRP00000099214.1"/>
    <property type="gene ID" value="ENSCCRG00000059677.1"/>
</dbReference>
<evidence type="ECO:0000256" key="1">
    <source>
        <dbReference type="SAM" id="MobiDB-lite"/>
    </source>
</evidence>
<dbReference type="SUPFAM" id="SSF54001">
    <property type="entry name" value="Cysteine proteinases"/>
    <property type="match status" value="1"/>
</dbReference>
<evidence type="ECO:0000313" key="3">
    <source>
        <dbReference type="Ensembl" id="ENSCCRP00000099214.1"/>
    </source>
</evidence>
<sequence>MAEHTVEQGKEEEKEKHISIQRGSALPLLIQCTTCCRNFHCPFCDASIFKPTRRNKLTSHMKIHFKKAVVHGDFTFHRCGLGCRQSFHFHCLYCTATILRKLDFHNHLEVCKGKPLSTSTVHTTGTPSATSTVHTTGTSTVHTTGTSTVHTTGTPSATSTAFTVPSRVRARPVIKQKCPICNTLMNKKNIKKHIDRKHTNQPIQDINARFHLASQCVDKSNGIFTVLKVASGQNSPLHVQNKTWGEQQKVCCESNECQVNMEVAQRSGMLSYQCMHVRSVSFCTSSAEGVSLKEDVLTEMVRAKWFGDEKKNMCLARQQLAVSSSVPLSVETSIGSPQTKKFISVFEPNVSYYSRLGRVIVVYNTKLNTWHCPCSKVRRSCPHKYIAKWHLFQTDRELFRTVFSREESPPQKAHTHSEESNVTEDHPLYPPNDLGLKQMVQYILQNKMIPAVLPDNIRAPSLGQDYPKYLCPEETVCHRCPGVVPLSDPILITKRAKILSNWCIVEEVSTYCKQCPLCGMFYRYQEWKDQLHNFNDHIILDIHLCLILRNLLQAHTAVSRAVEFLQDLTGLKYPPADTVLHAYLHFEALTDHEYKYSCITCGDHPPVVIMDLHKKGVFHLSVSDIQGPAENFDGEVNLEKFWETMSCDMIGRGFVSSGRHNPCAVSPTYHFWAPWIGKATRRSDSVLNTEFEKIHVSKSVSEISEITVTEERLREELYKQKVVVIRKLCKECGLDSNGSRSDLLLRLSNEMKSRQTYDKIFDKIWGASGGWAVIMCPCGIVYSIKCNLQAESPRDFADLLLSWKHMPNVIIYDFARGLATHLNLRASEKLPISPFEGRLAEPIQSNIELAKCGKLKVSLPWLNTKKTEPDLNGHPVTGSSDHYVLYDRFHEANTKDSKDVLRKLTLVPQLAGKVNSQVAEQLFAKMKKNNYFLNMSLPSTHLFQMRNIIHHYNEKKNNKLLERLKKTFGGMMVKNVYGQAVFGNPCFYNEEAGGTDVVMEDSTPAASMVTTGGMVCDIKQLSASRSCWDFQPSDWQSSMLNQILSKNDRDETIAQVGSIKLQRKDFLTLGLNAALEATIANSCLDVIVMVAKEKGTDVFAANSYVVVTWLPPLELDPFLSFPDNIGSKDYILLPAWMPGHWMLCVLKPKNKAMYFFDSTHPYGIGDVKYVTVFRLHLHI</sequence>
<dbReference type="Proteomes" id="UP001108240">
    <property type="component" value="Unplaced"/>
</dbReference>
<dbReference type="OMA" id="HTMHITI"/>
<dbReference type="InterPro" id="IPR038765">
    <property type="entry name" value="Papain-like_cys_pep_sf"/>
</dbReference>
<protein>
    <recommendedName>
        <fullName evidence="2">SAP domain-containing protein</fullName>
    </recommendedName>
</protein>
<dbReference type="InterPro" id="IPR040648">
    <property type="entry name" value="HMGXB3_CxC4"/>
</dbReference>
<dbReference type="InterPro" id="IPR003034">
    <property type="entry name" value="SAP_dom"/>
</dbReference>